<evidence type="ECO:0000313" key="4">
    <source>
        <dbReference type="EMBL" id="RMZ23703.1"/>
    </source>
</evidence>
<feature type="compositionally biased region" description="Polar residues" evidence="2">
    <location>
        <begin position="1240"/>
        <end position="1249"/>
    </location>
</feature>
<feature type="compositionally biased region" description="Low complexity" evidence="2">
    <location>
        <begin position="1093"/>
        <end position="1103"/>
    </location>
</feature>
<reference evidence="4 5" key="1">
    <citation type="journal article" date="2018" name="BMC Genomics">
        <title>Genomic evidence for intraspecific hybridization in a clonal and extremely halotolerant yeast.</title>
        <authorList>
            <person name="Gostincar C."/>
            <person name="Stajich J.E."/>
            <person name="Zupancic J."/>
            <person name="Zalar P."/>
            <person name="Gunde-Cimerman N."/>
        </authorList>
    </citation>
    <scope>NUCLEOTIDE SEQUENCE [LARGE SCALE GENOMIC DNA]</scope>
    <source>
        <strain evidence="4 5">EXF-120</strain>
    </source>
</reference>
<feature type="compositionally biased region" description="Polar residues" evidence="2">
    <location>
        <begin position="115"/>
        <end position="131"/>
    </location>
</feature>
<proteinExistence type="predicted"/>
<dbReference type="VEuPathDB" id="FungiDB:BTJ68_14668"/>
<feature type="compositionally biased region" description="Polar residues" evidence="2">
    <location>
        <begin position="460"/>
        <end position="476"/>
    </location>
</feature>
<feature type="compositionally biased region" description="Basic and acidic residues" evidence="2">
    <location>
        <begin position="364"/>
        <end position="375"/>
    </location>
</feature>
<name>A0A3M7IEB7_HORWE</name>
<feature type="compositionally biased region" description="Polar residues" evidence="2">
    <location>
        <begin position="1029"/>
        <end position="1039"/>
    </location>
</feature>
<sequence length="1630" mass="183045">MLPPQLAGGSLAVRRHSIATTSSLSSSSSSLYRPASASQARSLFGWGKGRYDDWSSPMDPAYHRYAKYHTVKSRAKLLKSLKRRSKFEWDCNQRPFFSPRHIRFASHFNRGGPGSTWNQFARNQSGNQQPKAQEKPTRDDSDSSEGYELSQREKEWKERMEFMRKRIEQDPYEAVFGKRFEPFWSPLVPSWMREEVGLRGSDRYKPRSWDKNATPRVEPQDHQRNLQDFHQVKQSLESQPSQDRQDTAAKREHKDDPGLSYGTDLWPESKADLLSTRRDAIDDPGLSSTSKAQTPSKSEPVPKASAGTTSLPRNYASYDSTSWDSWTDKTCRTEWDSASGKVKRFEYDPVTNRYVQTEDPLSSDSREIRPEVAESDEYMRDVAAWTATAKQQPSSNVKSSEGREIRPEVAESDEYMRDVAAWKAATKQQPPSNVKSSEGREIRPEVAESDEYMRDVAAWTATTKQQPSSNVRTSLPTRPGDMRSLINTPSRDVVNTVGRVSNADKQEGGRPTSPTRPAALANMPKDDIDLLTADNVRASMGKTRKPEGPSEATKIAERAAMDARFDKPISEHDAEVHDIIRERELAKSGNGHHTKQAKSQWDAAEEEVMLERDIQSLTQQKAKLLRGERSAYHFERIKKEVIKFDEQVAELKSRLDHAKQAKSQRDAAEKQVILEREIQTLTQQKAKLLRGERSAYHFERIKKEVIKLDGQIAELKSQLDPDTTTSTSSRKVVDLDKKTGRTSNLAPATEPNKSADKLQTSLDRSNPAAEKLRPMTLQPSLDRLQSGKPIRDLDDSAAHESTEPLPTPISNAVPAGWSDAADRLQADRVRRTASNKPYPMSPRWIDDMKARKSRWEATKPQPTKAELEYRSRMEKANALLKAEINDQKLKMAAHEDRLKEKAPRSPEEEFRIQCGIEQELAKFKSPTSLTEEEKRIQQLEAELAKTRMLAVDASTGKPASEAVRDEKKYVDKIRNLRAELDVAYKQSSVHAEEYMHRINGLETELAKFKETPTAVREHDMPEHDVPRTPNKSPRPSNESFDADKAKYVDKIKSLRQELDRTFKQSAVQGEKHIERIRYLESELAKSRQHSTMSSAASSSKSAKPVGSADTKAKEVQAEGDFDPKICDFAAADGGKWYKQPTYPPQPSKEEMATAEQKARDRALVDEVRGIYEQRYGPIDVQHRQVRESESKSREGVEDPHFMNDPVWRKALEDYEVRGNWYESKPKGLAKELEAKEKGSNHTQVSSTPIQDKKVVDDASPKLIPTEFANKQNEKPTTPEVSPVSTIEWEHPPLYKVLAYDSGNDKFSTATTTTPAFLGATVETPISIPQALSQLYQPARFVPHFAELQREGFQVIHGTRDLLVFKKVKTSNDTFSAKEADAASSGQASLVDHGLIKPKENGMAEDAANFYGRLTAAGEKMGKDTGKGYDSTTLESSSILVPYENALAQEAAQAYDENAAAPRPPVNPIDGSSGLSGGTPLSEVSTGNFASPTGFVNHDPVFPAEGGPKDDFGGAVVEGADTKLKSARSQEWENGAGAGSEYCHSPTTRVRREEPVFSGSKKRWNERHERHHRRSPRSQHHRKRGSLFGWVVKVGVSAAAVSYVIGVAAEYSRQDVRERERLRGIVEGRAR</sequence>
<feature type="compositionally biased region" description="Basic and acidic residues" evidence="2">
    <location>
        <begin position="132"/>
        <end position="141"/>
    </location>
</feature>
<keyword evidence="3" id="KW-0812">Transmembrane</keyword>
<protein>
    <submittedName>
        <fullName evidence="4">Uncharacterized protein</fullName>
    </submittedName>
</protein>
<feature type="compositionally biased region" description="Polar residues" evidence="2">
    <location>
        <begin position="388"/>
        <end position="399"/>
    </location>
</feature>
<feature type="region of interest" description="Disordered" evidence="2">
    <location>
        <begin position="1264"/>
        <end position="1283"/>
    </location>
</feature>
<feature type="compositionally biased region" description="Basic residues" evidence="2">
    <location>
        <begin position="1559"/>
        <end position="1581"/>
    </location>
</feature>
<evidence type="ECO:0000313" key="5">
    <source>
        <dbReference type="Proteomes" id="UP000281677"/>
    </source>
</evidence>
<feature type="compositionally biased region" description="Polar residues" evidence="2">
    <location>
        <begin position="286"/>
        <end position="297"/>
    </location>
</feature>
<feature type="region of interest" description="Disordered" evidence="2">
    <location>
        <begin position="115"/>
        <end position="152"/>
    </location>
</feature>
<feature type="region of interest" description="Disordered" evidence="2">
    <location>
        <begin position="719"/>
        <end position="814"/>
    </location>
</feature>
<keyword evidence="1" id="KW-0175">Coiled coil</keyword>
<feature type="region of interest" description="Disordered" evidence="2">
    <location>
        <begin position="199"/>
        <end position="324"/>
    </location>
</feature>
<feature type="compositionally biased region" description="Basic and acidic residues" evidence="2">
    <location>
        <begin position="199"/>
        <end position="210"/>
    </location>
</feature>
<feature type="coiled-coil region" evidence="1">
    <location>
        <begin position="870"/>
        <end position="897"/>
    </location>
</feature>
<dbReference type="EMBL" id="QWIT01000466">
    <property type="protein sequence ID" value="RMZ23703.1"/>
    <property type="molecule type" value="Genomic_DNA"/>
</dbReference>
<feature type="compositionally biased region" description="Basic and acidic residues" evidence="2">
    <location>
        <begin position="400"/>
        <end position="417"/>
    </location>
</feature>
<organism evidence="4 5">
    <name type="scientific">Hortaea werneckii</name>
    <name type="common">Black yeast</name>
    <name type="synonym">Cladosporium werneckii</name>
    <dbReference type="NCBI Taxonomy" id="91943"/>
    <lineage>
        <taxon>Eukaryota</taxon>
        <taxon>Fungi</taxon>
        <taxon>Dikarya</taxon>
        <taxon>Ascomycota</taxon>
        <taxon>Pezizomycotina</taxon>
        <taxon>Dothideomycetes</taxon>
        <taxon>Dothideomycetidae</taxon>
        <taxon>Mycosphaerellales</taxon>
        <taxon>Teratosphaeriaceae</taxon>
        <taxon>Hortaea</taxon>
    </lineage>
</organism>
<feature type="region of interest" description="Disordered" evidence="2">
    <location>
        <begin position="1234"/>
        <end position="1257"/>
    </location>
</feature>
<feature type="region of interest" description="Disordered" evidence="2">
    <location>
        <begin position="1530"/>
        <end position="1581"/>
    </location>
</feature>
<feature type="coiled-coil region" evidence="1">
    <location>
        <begin position="634"/>
        <end position="661"/>
    </location>
</feature>
<feature type="compositionally biased region" description="Basic and acidic residues" evidence="2">
    <location>
        <begin position="1012"/>
        <end position="1026"/>
    </location>
</feature>
<feature type="compositionally biased region" description="Basic and acidic residues" evidence="2">
    <location>
        <begin position="267"/>
        <end position="281"/>
    </location>
</feature>
<feature type="compositionally biased region" description="Basic and acidic residues" evidence="2">
    <location>
        <begin position="218"/>
        <end position="231"/>
    </location>
</feature>
<feature type="compositionally biased region" description="Polar residues" evidence="2">
    <location>
        <begin position="426"/>
        <end position="436"/>
    </location>
</feature>
<gene>
    <name evidence="4" type="ORF">D0859_12258</name>
</gene>
<dbReference type="OrthoDB" id="3946750at2759"/>
<evidence type="ECO:0000256" key="3">
    <source>
        <dbReference type="SAM" id="Phobius"/>
    </source>
</evidence>
<feature type="region of interest" description="Disordered" evidence="2">
    <location>
        <begin position="1012"/>
        <end position="1043"/>
    </location>
</feature>
<evidence type="ECO:0000256" key="1">
    <source>
        <dbReference type="SAM" id="Coils"/>
    </source>
</evidence>
<evidence type="ECO:0000256" key="2">
    <source>
        <dbReference type="SAM" id="MobiDB-lite"/>
    </source>
</evidence>
<feature type="compositionally biased region" description="Polar residues" evidence="2">
    <location>
        <begin position="232"/>
        <end position="242"/>
    </location>
</feature>
<feature type="region of interest" description="Disordered" evidence="2">
    <location>
        <begin position="1454"/>
        <end position="1491"/>
    </location>
</feature>
<feature type="transmembrane region" description="Helical" evidence="3">
    <location>
        <begin position="1586"/>
        <end position="1608"/>
    </location>
</feature>
<feature type="compositionally biased region" description="Polar residues" evidence="2">
    <location>
        <begin position="1268"/>
        <end position="1283"/>
    </location>
</feature>
<feature type="region of interest" description="Disordered" evidence="2">
    <location>
        <begin position="1084"/>
        <end position="1112"/>
    </location>
</feature>
<feature type="compositionally biased region" description="Basic and acidic residues" evidence="2">
    <location>
        <begin position="243"/>
        <end position="257"/>
    </location>
</feature>
<dbReference type="Proteomes" id="UP000281677">
    <property type="component" value="Unassembled WGS sequence"/>
</dbReference>
<feature type="compositionally biased region" description="Basic and acidic residues" evidence="2">
    <location>
        <begin position="1147"/>
        <end position="1160"/>
    </location>
</feature>
<feature type="compositionally biased region" description="Basic and acidic residues" evidence="2">
    <location>
        <begin position="437"/>
        <end position="454"/>
    </location>
</feature>
<accession>A0A3M7IEB7</accession>
<comment type="caution">
    <text evidence="4">The sequence shown here is derived from an EMBL/GenBank/DDBJ whole genome shotgun (WGS) entry which is preliminary data.</text>
</comment>
<feature type="region of interest" description="Disordered" evidence="2">
    <location>
        <begin position="356"/>
        <end position="375"/>
    </location>
</feature>
<keyword evidence="3" id="KW-1133">Transmembrane helix</keyword>
<feature type="region of interest" description="Disordered" evidence="2">
    <location>
        <begin position="1136"/>
        <end position="1160"/>
    </location>
</feature>
<feature type="compositionally biased region" description="Basic and acidic residues" evidence="2">
    <location>
        <begin position="789"/>
        <end position="802"/>
    </location>
</feature>
<keyword evidence="3" id="KW-0472">Membrane</keyword>
<feature type="region of interest" description="Disordered" evidence="2">
    <location>
        <begin position="387"/>
        <end position="531"/>
    </location>
</feature>
<feature type="compositionally biased region" description="Polar residues" evidence="2">
    <location>
        <begin position="720"/>
        <end position="730"/>
    </location>
</feature>